<keyword evidence="9" id="KW-1185">Reference proteome</keyword>
<dbReference type="InterPro" id="IPR029752">
    <property type="entry name" value="D-isomer_DH_CS1"/>
</dbReference>
<dbReference type="InterPro" id="IPR036291">
    <property type="entry name" value="NAD(P)-bd_dom_sf"/>
</dbReference>
<reference evidence="8 9" key="1">
    <citation type="submission" date="2024-09" db="EMBL/GenBank/DDBJ databases">
        <authorList>
            <person name="Sun Q."/>
            <person name="Mori K."/>
        </authorList>
    </citation>
    <scope>NUCLEOTIDE SEQUENCE [LARGE SCALE GENOMIC DNA]</scope>
    <source>
        <strain evidence="8 9">TISTR 1856</strain>
    </source>
</reference>
<dbReference type="InterPro" id="IPR006139">
    <property type="entry name" value="D-isomer_2_OHA_DH_cat_dom"/>
</dbReference>
<evidence type="ECO:0000256" key="2">
    <source>
        <dbReference type="ARBA" id="ARBA00022605"/>
    </source>
</evidence>
<dbReference type="InterPro" id="IPR050857">
    <property type="entry name" value="D-2-hydroxyacid_DH"/>
</dbReference>
<name>A0ABV5LW95_9ACTN</name>
<dbReference type="PROSITE" id="PS00065">
    <property type="entry name" value="D_2_HYDROXYACID_DH_1"/>
    <property type="match status" value="1"/>
</dbReference>
<dbReference type="PROSITE" id="PS00671">
    <property type="entry name" value="D_2_HYDROXYACID_DH_3"/>
    <property type="match status" value="1"/>
</dbReference>
<dbReference type="InterPro" id="IPR006140">
    <property type="entry name" value="D-isomer_DH_NAD-bd"/>
</dbReference>
<dbReference type="PANTHER" id="PTHR42789">
    <property type="entry name" value="D-ISOMER SPECIFIC 2-HYDROXYACID DEHYDROGENASE FAMILY PROTEIN (AFU_ORTHOLOGUE AFUA_6G10090)"/>
    <property type="match status" value="1"/>
</dbReference>
<evidence type="ECO:0000256" key="4">
    <source>
        <dbReference type="ARBA" id="ARBA00023027"/>
    </source>
</evidence>
<evidence type="ECO:0000256" key="5">
    <source>
        <dbReference type="RuleBase" id="RU003719"/>
    </source>
</evidence>
<sequence>MADRVRLLVLDDYQDAARRYGPWDRVAGTVDLDVERRHLEGEELVARLQGAAVVLAMRERTRFDAALFARLPDLRLLVSTGPVNAAVDLDAARAHGVIVSGTGITQHPTAELTWGLILGLARGLAAEEANVRAGGWQLGVGTDLAGRTLGVIGLGRLGRRVARVAQAFDMTVLAWSANLDADEARGLGCEPVGKEELLRRIDVVTIHQRLSDRTRGLIGAAELALMRPGAYLVNTSRGPIVDEAALVAALHEGRLGGAALDVFDVEPLPADSPLRATPNTLLSPHLGYVTGETYERFFSDAVADVEAWLAGAPVRVLG</sequence>
<evidence type="ECO:0000256" key="1">
    <source>
        <dbReference type="ARBA" id="ARBA00005854"/>
    </source>
</evidence>
<dbReference type="Gene3D" id="3.40.50.720">
    <property type="entry name" value="NAD(P)-binding Rossmann-like Domain"/>
    <property type="match status" value="2"/>
</dbReference>
<accession>A0ABV5LW95</accession>
<dbReference type="SUPFAM" id="SSF52283">
    <property type="entry name" value="Formate/glycerate dehydrogenase catalytic domain-like"/>
    <property type="match status" value="1"/>
</dbReference>
<protein>
    <submittedName>
        <fullName evidence="8">D-2-hydroxyacid dehydrogenase family protein</fullName>
    </submittedName>
</protein>
<dbReference type="EMBL" id="JBHMDM010000007">
    <property type="protein sequence ID" value="MFB9378324.1"/>
    <property type="molecule type" value="Genomic_DNA"/>
</dbReference>
<comment type="similarity">
    <text evidence="1 5">Belongs to the D-isomer specific 2-hydroxyacid dehydrogenase family.</text>
</comment>
<keyword evidence="2" id="KW-0028">Amino-acid biosynthesis</keyword>
<dbReference type="SUPFAM" id="SSF51735">
    <property type="entry name" value="NAD(P)-binding Rossmann-fold domains"/>
    <property type="match status" value="1"/>
</dbReference>
<keyword evidence="4" id="KW-0520">NAD</keyword>
<proteinExistence type="inferred from homology"/>
<comment type="caution">
    <text evidence="8">The sequence shown here is derived from an EMBL/GenBank/DDBJ whole genome shotgun (WGS) entry which is preliminary data.</text>
</comment>
<gene>
    <name evidence="8" type="ORF">ACFFVI_15245</name>
</gene>
<evidence type="ECO:0000259" key="6">
    <source>
        <dbReference type="Pfam" id="PF00389"/>
    </source>
</evidence>
<dbReference type="PANTHER" id="PTHR42789:SF1">
    <property type="entry name" value="D-ISOMER SPECIFIC 2-HYDROXYACID DEHYDROGENASE FAMILY PROTEIN (AFU_ORTHOLOGUE AFUA_6G10090)"/>
    <property type="match status" value="1"/>
</dbReference>
<dbReference type="RefSeq" id="WP_380137095.1">
    <property type="nucleotide sequence ID" value="NZ_JBHLUI010000008.1"/>
</dbReference>
<feature type="domain" description="D-isomer specific 2-hydroxyacid dehydrogenase NAD-binding" evidence="7">
    <location>
        <begin position="115"/>
        <end position="287"/>
    </location>
</feature>
<feature type="domain" description="D-isomer specific 2-hydroxyacid dehydrogenase catalytic" evidence="6">
    <location>
        <begin position="31"/>
        <end position="314"/>
    </location>
</feature>
<evidence type="ECO:0000256" key="3">
    <source>
        <dbReference type="ARBA" id="ARBA00023002"/>
    </source>
</evidence>
<evidence type="ECO:0000259" key="7">
    <source>
        <dbReference type="Pfam" id="PF02826"/>
    </source>
</evidence>
<keyword evidence="3 5" id="KW-0560">Oxidoreductase</keyword>
<dbReference type="Pfam" id="PF02826">
    <property type="entry name" value="2-Hacid_dh_C"/>
    <property type="match status" value="1"/>
</dbReference>
<dbReference type="InterPro" id="IPR029753">
    <property type="entry name" value="D-isomer_DH_CS"/>
</dbReference>
<dbReference type="Proteomes" id="UP001589748">
    <property type="component" value="Unassembled WGS sequence"/>
</dbReference>
<organism evidence="8 9">
    <name type="scientific">Kineococcus gynurae</name>
    <dbReference type="NCBI Taxonomy" id="452979"/>
    <lineage>
        <taxon>Bacteria</taxon>
        <taxon>Bacillati</taxon>
        <taxon>Actinomycetota</taxon>
        <taxon>Actinomycetes</taxon>
        <taxon>Kineosporiales</taxon>
        <taxon>Kineosporiaceae</taxon>
        <taxon>Kineococcus</taxon>
    </lineage>
</organism>
<evidence type="ECO:0000313" key="8">
    <source>
        <dbReference type="EMBL" id="MFB9378324.1"/>
    </source>
</evidence>
<dbReference type="Pfam" id="PF00389">
    <property type="entry name" value="2-Hacid_dh"/>
    <property type="match status" value="1"/>
</dbReference>
<dbReference type="CDD" id="cd12169">
    <property type="entry name" value="PGDH_like_1"/>
    <property type="match status" value="1"/>
</dbReference>
<evidence type="ECO:0000313" key="9">
    <source>
        <dbReference type="Proteomes" id="UP001589748"/>
    </source>
</evidence>